<sequence length="383" mass="45030">MSSDSEKEDLVSSIKFEDYFKPEIYEINEEAEELRQKVKEELESELEVRDFAYASKDPRHWGLEVANNDLEESDISSEDNDSEVDFSSFNQWDNGYFVPFVDIDVEKFFNGVEKSKLIEYAFEKQKQDCENDENDSHRGSQEFHKADFEKSHEEDNGSKQDLSKMKLKIYNARSLFDFRKVTEWEMSLAEGETLFLIATEDPEEEIELPDELKDEINLDPDSNPNEKEDDKKKDDEKENEDDKKESTDNKKDSVNNKDEKLKSEEEILQSSDRIGSIDELTPGEEEDDPFTILSNQYNFPHPVNVEIRPHGFYYDLLQYIDYSSVYGNGWVLGIKAKIRCRRRFKNKKRLRKRRAIKMKLRVVDIGLIPENYVEVCSDSENEL</sequence>
<gene>
    <name evidence="2" type="ORF">BCR32DRAFT_277487</name>
</gene>
<organism evidence="2 3">
    <name type="scientific">Anaeromyces robustus</name>
    <dbReference type="NCBI Taxonomy" id="1754192"/>
    <lineage>
        <taxon>Eukaryota</taxon>
        <taxon>Fungi</taxon>
        <taxon>Fungi incertae sedis</taxon>
        <taxon>Chytridiomycota</taxon>
        <taxon>Chytridiomycota incertae sedis</taxon>
        <taxon>Neocallimastigomycetes</taxon>
        <taxon>Neocallimastigales</taxon>
        <taxon>Neocallimastigaceae</taxon>
        <taxon>Anaeromyces</taxon>
    </lineage>
</organism>
<feature type="compositionally biased region" description="Acidic residues" evidence="1">
    <location>
        <begin position="200"/>
        <end position="209"/>
    </location>
</feature>
<accession>A0A1Y1XE93</accession>
<dbReference type="OrthoDB" id="2149048at2759"/>
<feature type="region of interest" description="Disordered" evidence="1">
    <location>
        <begin position="126"/>
        <end position="163"/>
    </location>
</feature>
<evidence type="ECO:0000313" key="2">
    <source>
        <dbReference type="EMBL" id="ORX84027.1"/>
    </source>
</evidence>
<evidence type="ECO:0000313" key="3">
    <source>
        <dbReference type="Proteomes" id="UP000193944"/>
    </source>
</evidence>
<name>A0A1Y1XE93_9FUNG</name>
<protein>
    <submittedName>
        <fullName evidence="2">Uncharacterized protein</fullName>
    </submittedName>
</protein>
<evidence type="ECO:0000256" key="1">
    <source>
        <dbReference type="SAM" id="MobiDB-lite"/>
    </source>
</evidence>
<dbReference type="EMBL" id="MCFG01000060">
    <property type="protein sequence ID" value="ORX84027.1"/>
    <property type="molecule type" value="Genomic_DNA"/>
</dbReference>
<proteinExistence type="predicted"/>
<comment type="caution">
    <text evidence="2">The sequence shown here is derived from an EMBL/GenBank/DDBJ whole genome shotgun (WGS) entry which is preliminary data.</text>
</comment>
<dbReference type="AlphaFoldDB" id="A0A1Y1XE93"/>
<keyword evidence="3" id="KW-1185">Reference proteome</keyword>
<feature type="compositionally biased region" description="Basic and acidic residues" evidence="1">
    <location>
        <begin position="224"/>
        <end position="265"/>
    </location>
</feature>
<feature type="region of interest" description="Disordered" evidence="1">
    <location>
        <begin position="199"/>
        <end position="289"/>
    </location>
</feature>
<dbReference type="Proteomes" id="UP000193944">
    <property type="component" value="Unassembled WGS sequence"/>
</dbReference>
<reference evidence="2 3" key="2">
    <citation type="submission" date="2016-08" db="EMBL/GenBank/DDBJ databases">
        <title>Pervasive Adenine N6-methylation of Active Genes in Fungi.</title>
        <authorList>
            <consortium name="DOE Joint Genome Institute"/>
            <person name="Mondo S.J."/>
            <person name="Dannebaum R.O."/>
            <person name="Kuo R.C."/>
            <person name="Labutti K."/>
            <person name="Haridas S."/>
            <person name="Kuo A."/>
            <person name="Salamov A."/>
            <person name="Ahrendt S.R."/>
            <person name="Lipzen A."/>
            <person name="Sullivan W."/>
            <person name="Andreopoulos W.B."/>
            <person name="Clum A."/>
            <person name="Lindquist E."/>
            <person name="Daum C."/>
            <person name="Ramamoorthy G.K."/>
            <person name="Gryganskyi A."/>
            <person name="Culley D."/>
            <person name="Magnuson J.K."/>
            <person name="James T.Y."/>
            <person name="O'Malley M.A."/>
            <person name="Stajich J.E."/>
            <person name="Spatafora J.W."/>
            <person name="Visel A."/>
            <person name="Grigoriev I.V."/>
        </authorList>
    </citation>
    <scope>NUCLEOTIDE SEQUENCE [LARGE SCALE GENOMIC DNA]</scope>
    <source>
        <strain evidence="2 3">S4</strain>
    </source>
</reference>
<reference evidence="2 3" key="1">
    <citation type="submission" date="2016-08" db="EMBL/GenBank/DDBJ databases">
        <title>A Parts List for Fungal Cellulosomes Revealed by Comparative Genomics.</title>
        <authorList>
            <consortium name="DOE Joint Genome Institute"/>
            <person name="Haitjema C.H."/>
            <person name="Gilmore S.P."/>
            <person name="Henske J.K."/>
            <person name="Solomon K.V."/>
            <person name="De Groot R."/>
            <person name="Kuo A."/>
            <person name="Mondo S.J."/>
            <person name="Salamov A.A."/>
            <person name="Labutti K."/>
            <person name="Zhao Z."/>
            <person name="Chiniquy J."/>
            <person name="Barry K."/>
            <person name="Brewer H.M."/>
            <person name="Purvine S.O."/>
            <person name="Wright A.T."/>
            <person name="Boxma B."/>
            <person name="Van Alen T."/>
            <person name="Hackstein J.H."/>
            <person name="Baker S.E."/>
            <person name="Grigoriev I.V."/>
            <person name="O'Malley M.A."/>
        </authorList>
    </citation>
    <scope>NUCLEOTIDE SEQUENCE [LARGE SCALE GENOMIC DNA]</scope>
    <source>
        <strain evidence="2 3">S4</strain>
    </source>
</reference>